<sequence>HLQAIHREKTFAKRKSFQKLLGRNEILIASKQGHLLRRMLVYSSTRQNNFWEHFRFALTAPVDLSVPPTMYFPYV</sequence>
<organism evidence="1 2">
    <name type="scientific">Brassicogethes aeneus</name>
    <name type="common">Rape pollen beetle</name>
    <name type="synonym">Meligethes aeneus</name>
    <dbReference type="NCBI Taxonomy" id="1431903"/>
    <lineage>
        <taxon>Eukaryota</taxon>
        <taxon>Metazoa</taxon>
        <taxon>Ecdysozoa</taxon>
        <taxon>Arthropoda</taxon>
        <taxon>Hexapoda</taxon>
        <taxon>Insecta</taxon>
        <taxon>Pterygota</taxon>
        <taxon>Neoptera</taxon>
        <taxon>Endopterygota</taxon>
        <taxon>Coleoptera</taxon>
        <taxon>Polyphaga</taxon>
        <taxon>Cucujiformia</taxon>
        <taxon>Nitidulidae</taxon>
        <taxon>Meligethinae</taxon>
        <taxon>Brassicogethes</taxon>
    </lineage>
</organism>
<dbReference type="OrthoDB" id="6375767at2759"/>
<proteinExistence type="predicted"/>
<dbReference type="EMBL" id="OV121139">
    <property type="protein sequence ID" value="CAH0562698.1"/>
    <property type="molecule type" value="Genomic_DNA"/>
</dbReference>
<accession>A0A9P0BEM1</accession>
<feature type="non-terminal residue" evidence="1">
    <location>
        <position position="1"/>
    </location>
</feature>
<evidence type="ECO:0000313" key="1">
    <source>
        <dbReference type="EMBL" id="CAH0562698.1"/>
    </source>
</evidence>
<reference evidence="1" key="1">
    <citation type="submission" date="2021-12" db="EMBL/GenBank/DDBJ databases">
        <authorList>
            <person name="King R."/>
        </authorList>
    </citation>
    <scope>NUCLEOTIDE SEQUENCE</scope>
</reference>
<gene>
    <name evidence="1" type="ORF">MELIAE_LOCUS11734</name>
</gene>
<protein>
    <submittedName>
        <fullName evidence="1">Uncharacterized protein</fullName>
    </submittedName>
</protein>
<dbReference type="AlphaFoldDB" id="A0A9P0BEM1"/>
<dbReference type="Proteomes" id="UP001154078">
    <property type="component" value="Chromosome 8"/>
</dbReference>
<evidence type="ECO:0000313" key="2">
    <source>
        <dbReference type="Proteomes" id="UP001154078"/>
    </source>
</evidence>
<name>A0A9P0BEM1_BRAAE</name>
<keyword evidence="2" id="KW-1185">Reference proteome</keyword>